<evidence type="ECO:0000256" key="2">
    <source>
        <dbReference type="ARBA" id="ARBA00023157"/>
    </source>
</evidence>
<evidence type="ECO:0000313" key="4">
    <source>
        <dbReference type="Ensembl" id="ENSSGRP00000032142.1"/>
    </source>
</evidence>
<feature type="domain" description="NIDO" evidence="3">
    <location>
        <begin position="365"/>
        <end position="462"/>
    </location>
</feature>
<sequence>MCGTPSPLWLNGPHPQLEDGVVTRQVCGSTWNDCCGHKSHPIQVKACPGNYYVYEFVRPTFCSAYCAEVNVPHTTTRSNISSGPFYPFGAGDTENDRSDDGISPVISLLQPFRFFGETYNQLYINNNGYLTFDWPWYSYFPYQFPGYGGEDLIAPFWTDIDNRGNGFISYRQYSSGSVLTEATQDINQYFTDLSFSATWVFVATWDRVAYYPYSGTETSFQVVLISDGHFSFVLFNYGTIAPTQRYAGYDTISSTYHFSITGSLQYNITSLTYSSNVNVPGRWVFRTDHGSQAVFYPFGAGDIVNDRSDDGSSSVIYFLHHFIFFGQTYSQIYVNNNGHLTFNGPFHSYTPYQFPGYGEIDLIAPFWIDIDNRGNGVISYRQYTSGSVLTEATQDINQYFPELSFSATWVFVATWDRVAYFPLSGTETSFQVVLISDGHYTFVLMNYGTIAPKVYVQVCTTW</sequence>
<dbReference type="GO" id="GO:0007160">
    <property type="term" value="P:cell-matrix adhesion"/>
    <property type="evidence" value="ECO:0007669"/>
    <property type="project" value="InterPro"/>
</dbReference>
<dbReference type="InterPro" id="IPR057774">
    <property type="entry name" value="D8C_UMOD/GP2/OIT3-like"/>
</dbReference>
<dbReference type="PROSITE" id="PS51220">
    <property type="entry name" value="NIDO"/>
    <property type="match status" value="2"/>
</dbReference>
<evidence type="ECO:0000256" key="1">
    <source>
        <dbReference type="ARBA" id="ARBA00022729"/>
    </source>
</evidence>
<dbReference type="Proteomes" id="UP000472262">
    <property type="component" value="Unassembled WGS sequence"/>
</dbReference>
<proteinExistence type="predicted"/>
<evidence type="ECO:0000313" key="5">
    <source>
        <dbReference type="Proteomes" id="UP000472262"/>
    </source>
</evidence>
<dbReference type="SMART" id="SM00539">
    <property type="entry name" value="NIDO"/>
    <property type="match status" value="2"/>
</dbReference>
<dbReference type="InterPro" id="IPR003886">
    <property type="entry name" value="NIDO_dom"/>
</dbReference>
<keyword evidence="2" id="KW-1015">Disulfide bond</keyword>
<evidence type="ECO:0000259" key="3">
    <source>
        <dbReference type="PROSITE" id="PS51220"/>
    </source>
</evidence>
<reference evidence="4" key="1">
    <citation type="submission" date="2025-08" db="UniProtKB">
        <authorList>
            <consortium name="Ensembl"/>
        </authorList>
    </citation>
    <scope>IDENTIFICATION</scope>
</reference>
<organism evidence="4 5">
    <name type="scientific">Sinocyclocheilus grahami</name>
    <name type="common">Dianchi golden-line fish</name>
    <name type="synonym">Barbus grahami</name>
    <dbReference type="NCBI Taxonomy" id="75366"/>
    <lineage>
        <taxon>Eukaryota</taxon>
        <taxon>Metazoa</taxon>
        <taxon>Chordata</taxon>
        <taxon>Craniata</taxon>
        <taxon>Vertebrata</taxon>
        <taxon>Euteleostomi</taxon>
        <taxon>Actinopterygii</taxon>
        <taxon>Neopterygii</taxon>
        <taxon>Teleostei</taxon>
        <taxon>Ostariophysi</taxon>
        <taxon>Cypriniformes</taxon>
        <taxon>Cyprinidae</taxon>
        <taxon>Cyprininae</taxon>
        <taxon>Sinocyclocheilus</taxon>
    </lineage>
</organism>
<dbReference type="InParanoid" id="A0A672MA91"/>
<dbReference type="PANTHER" id="PTHR46160:SF9">
    <property type="entry name" value="PROTEIN PRY2-RELATED"/>
    <property type="match status" value="1"/>
</dbReference>
<dbReference type="Ensembl" id="ENSSGRT00000034512.1">
    <property type="protein sequence ID" value="ENSSGRP00000032142.1"/>
    <property type="gene ID" value="ENSSGRG00000018017.1"/>
</dbReference>
<name>A0A672MA91_SINGR</name>
<reference evidence="4" key="2">
    <citation type="submission" date="2025-09" db="UniProtKB">
        <authorList>
            <consortium name="Ensembl"/>
        </authorList>
    </citation>
    <scope>IDENTIFICATION</scope>
</reference>
<feature type="domain" description="NIDO" evidence="3">
    <location>
        <begin position="155"/>
        <end position="290"/>
    </location>
</feature>
<protein>
    <recommendedName>
        <fullName evidence="3">NIDO domain-containing protein</fullName>
    </recommendedName>
</protein>
<dbReference type="AlphaFoldDB" id="A0A672MA91"/>
<dbReference type="Pfam" id="PF23283">
    <property type="entry name" value="D8C_UMOD"/>
    <property type="match status" value="1"/>
</dbReference>
<keyword evidence="1" id="KW-0732">Signal</keyword>
<keyword evidence="5" id="KW-1185">Reference proteome</keyword>
<dbReference type="InterPro" id="IPR052749">
    <property type="entry name" value="Alpha-tectorin"/>
</dbReference>
<dbReference type="PANTHER" id="PTHR46160">
    <property type="entry name" value="ALPHA-TECTORIN-RELATED"/>
    <property type="match status" value="1"/>
</dbReference>
<dbReference type="Pfam" id="PF06119">
    <property type="entry name" value="NIDO"/>
    <property type="match status" value="2"/>
</dbReference>
<accession>A0A672MA91</accession>